<protein>
    <submittedName>
        <fullName evidence="1">Uncharacterized protein</fullName>
    </submittedName>
</protein>
<organism evidence="1 2">
    <name type="scientific">Deinococcus aerolatus</name>
    <dbReference type="NCBI Taxonomy" id="522487"/>
    <lineage>
        <taxon>Bacteria</taxon>
        <taxon>Thermotogati</taxon>
        <taxon>Deinococcota</taxon>
        <taxon>Deinococci</taxon>
        <taxon>Deinococcales</taxon>
        <taxon>Deinococcaceae</taxon>
        <taxon>Deinococcus</taxon>
    </lineage>
</organism>
<accession>A0ABQ2G4M0</accession>
<gene>
    <name evidence="1" type="ORF">GCM10010840_11780</name>
</gene>
<evidence type="ECO:0000313" key="2">
    <source>
        <dbReference type="Proteomes" id="UP000639973"/>
    </source>
</evidence>
<keyword evidence="2" id="KW-1185">Reference proteome</keyword>
<dbReference type="EMBL" id="BMOL01000004">
    <property type="protein sequence ID" value="GGL75302.1"/>
    <property type="molecule type" value="Genomic_DNA"/>
</dbReference>
<comment type="caution">
    <text evidence="1">The sequence shown here is derived from an EMBL/GenBank/DDBJ whole genome shotgun (WGS) entry which is preliminary data.</text>
</comment>
<sequence>MDSEFAHNLSAFIEVHGETAIDLTLLKDFYRYNLASGDFDKLPAVYKPKLICMFDKMAYGRKVS</sequence>
<evidence type="ECO:0000313" key="1">
    <source>
        <dbReference type="EMBL" id="GGL75302.1"/>
    </source>
</evidence>
<dbReference type="Proteomes" id="UP000639973">
    <property type="component" value="Unassembled WGS sequence"/>
</dbReference>
<name>A0ABQ2G4M0_9DEIO</name>
<proteinExistence type="predicted"/>
<reference evidence="2" key="1">
    <citation type="journal article" date="2019" name="Int. J. Syst. Evol. Microbiol.">
        <title>The Global Catalogue of Microorganisms (GCM) 10K type strain sequencing project: providing services to taxonomists for standard genome sequencing and annotation.</title>
        <authorList>
            <consortium name="The Broad Institute Genomics Platform"/>
            <consortium name="The Broad Institute Genome Sequencing Center for Infectious Disease"/>
            <person name="Wu L."/>
            <person name="Ma J."/>
        </authorList>
    </citation>
    <scope>NUCLEOTIDE SEQUENCE [LARGE SCALE GENOMIC DNA]</scope>
    <source>
        <strain evidence="2">JCM 15442</strain>
    </source>
</reference>